<proteinExistence type="predicted"/>
<dbReference type="SUPFAM" id="SSF82171">
    <property type="entry name" value="DPP6 N-terminal domain-like"/>
    <property type="match status" value="1"/>
</dbReference>
<keyword evidence="1" id="KW-0732">Signal</keyword>
<sequence length="407" mass="45583">MKTYLAAALLGAAALLAGPRAQAQARLETGGQKPMPAPDWIDQATGHQVRRLTPLDGGNASFYFHNNPFLKIASGDEMVIYHTDEQGQQLRLLNLATRRVTPLSEYYKKVSGEIVDARRHDVYYQAGSVVYATNADTHKTRKIYTFPADFPGSISTLNADGTLLAGSLGGAEARDILKKYPAKSDFFNRIYDAKVQHILFTINTKTGKREEIYQENTWLGHVQFSPTDPDLLMYCHEGPWGKVDRIWHISIKTHATKLMHQRTVDGEIAGHEFFSPDGQTIWFDLQQPRSVTFYLAGAPVAGGPEKRYQLQRNEWSIHYNISPDQTLFAGDGGDPGQVAKAPDGEWIYLFRPAGDQFRAERLVSMAHHGYKLEPNVHFSPDGKWVIFRANFEGKEQVYAVEIAKAAS</sequence>
<keyword evidence="4" id="KW-1185">Reference proteome</keyword>
<reference evidence="3 4" key="1">
    <citation type="submission" date="2019-12" db="EMBL/GenBank/DDBJ databases">
        <title>Hymenobacter sp. HMF4947 Genome sequencing and assembly.</title>
        <authorList>
            <person name="Kang H."/>
            <person name="Cha I."/>
            <person name="Kim H."/>
            <person name="Joh K."/>
        </authorList>
    </citation>
    <scope>NUCLEOTIDE SEQUENCE [LARGE SCALE GENOMIC DNA]</scope>
    <source>
        <strain evidence="3 4">HMF4947</strain>
    </source>
</reference>
<dbReference type="RefSeq" id="WP_157569020.1">
    <property type="nucleotide sequence ID" value="NZ_WQKZ01000006.1"/>
</dbReference>
<evidence type="ECO:0000256" key="1">
    <source>
        <dbReference type="SAM" id="SignalP"/>
    </source>
</evidence>
<evidence type="ECO:0000259" key="2">
    <source>
        <dbReference type="Pfam" id="PF14583"/>
    </source>
</evidence>
<dbReference type="Proteomes" id="UP000441336">
    <property type="component" value="Unassembled WGS sequence"/>
</dbReference>
<dbReference type="GO" id="GO:0047487">
    <property type="term" value="F:oligogalacturonide lyase activity"/>
    <property type="evidence" value="ECO:0007669"/>
    <property type="project" value="InterPro"/>
</dbReference>
<dbReference type="Gene3D" id="2.130.10.10">
    <property type="entry name" value="YVTN repeat-like/Quinoprotein amine dehydrogenase"/>
    <property type="match status" value="1"/>
</dbReference>
<comment type="caution">
    <text evidence="3">The sequence shown here is derived from an EMBL/GenBank/DDBJ whole genome shotgun (WGS) entry which is preliminary data.</text>
</comment>
<dbReference type="EMBL" id="WQKZ01000006">
    <property type="protein sequence ID" value="MVN78668.1"/>
    <property type="molecule type" value="Genomic_DNA"/>
</dbReference>
<dbReference type="InterPro" id="IPR027946">
    <property type="entry name" value="Ogl_dom"/>
</dbReference>
<feature type="chain" id="PRO_5029636755" description="Oligogalacturonate lyase domain-containing protein" evidence="1">
    <location>
        <begin position="24"/>
        <end position="407"/>
    </location>
</feature>
<accession>A0A7K1TJT5</accession>
<name>A0A7K1TJT5_9BACT</name>
<dbReference type="GO" id="GO:0045490">
    <property type="term" value="P:pectin catabolic process"/>
    <property type="evidence" value="ECO:0007669"/>
    <property type="project" value="InterPro"/>
</dbReference>
<dbReference type="InterPro" id="IPR011044">
    <property type="entry name" value="Quino_amine_DH_bsu"/>
</dbReference>
<dbReference type="AlphaFoldDB" id="A0A7K1TJT5"/>
<feature type="signal peptide" evidence="1">
    <location>
        <begin position="1"/>
        <end position="23"/>
    </location>
</feature>
<feature type="domain" description="Oligogalacturonate lyase" evidence="2">
    <location>
        <begin position="39"/>
        <end position="403"/>
    </location>
</feature>
<dbReference type="InterPro" id="IPR015943">
    <property type="entry name" value="WD40/YVTN_repeat-like_dom_sf"/>
</dbReference>
<protein>
    <recommendedName>
        <fullName evidence="2">Oligogalacturonate lyase domain-containing protein</fullName>
    </recommendedName>
</protein>
<gene>
    <name evidence="3" type="ORF">GO988_20230</name>
</gene>
<organism evidence="3 4">
    <name type="scientific">Hymenobacter ginkgonis</name>
    <dbReference type="NCBI Taxonomy" id="2682976"/>
    <lineage>
        <taxon>Bacteria</taxon>
        <taxon>Pseudomonadati</taxon>
        <taxon>Bacteroidota</taxon>
        <taxon>Cytophagia</taxon>
        <taxon>Cytophagales</taxon>
        <taxon>Hymenobacteraceae</taxon>
        <taxon>Hymenobacter</taxon>
    </lineage>
</organism>
<dbReference type="SUPFAM" id="SSF50969">
    <property type="entry name" value="YVTN repeat-like/Quinoprotein amine dehydrogenase"/>
    <property type="match status" value="1"/>
</dbReference>
<dbReference type="Pfam" id="PF14583">
    <property type="entry name" value="Pectate_lyase22"/>
    <property type="match status" value="1"/>
</dbReference>
<evidence type="ECO:0000313" key="4">
    <source>
        <dbReference type="Proteomes" id="UP000441336"/>
    </source>
</evidence>
<evidence type="ECO:0000313" key="3">
    <source>
        <dbReference type="EMBL" id="MVN78668.1"/>
    </source>
</evidence>